<evidence type="ECO:0000313" key="3">
    <source>
        <dbReference type="Proteomes" id="UP000748752"/>
    </source>
</evidence>
<reference evidence="2 3" key="1">
    <citation type="journal article" date="2020" name="Microorganisms">
        <title>Osmotic Adaptation and Compatible Solute Biosynthesis of Phototrophic Bacteria as Revealed from Genome Analyses.</title>
        <authorList>
            <person name="Imhoff J.F."/>
            <person name="Rahn T."/>
            <person name="Kunzel S."/>
            <person name="Keller A."/>
            <person name="Neulinger S.C."/>
        </authorList>
    </citation>
    <scope>NUCLEOTIDE SEQUENCE [LARGE SCALE GENOMIC DNA]</scope>
    <source>
        <strain evidence="2 3">DSM 6210</strain>
    </source>
</reference>
<dbReference type="Proteomes" id="UP000748752">
    <property type="component" value="Unassembled WGS sequence"/>
</dbReference>
<dbReference type="RefSeq" id="WP_200240839.1">
    <property type="nucleotide sequence ID" value="NZ_NRRV01000062.1"/>
</dbReference>
<sequence length="316" mass="34885">MYDVNFPPIARFRFTVAARGLIELPPYTGSTWRGLLATALRRSVCVPGLETCDTCLLTDFCAFYRFFEQGARADVQTLRYPNASPPFVLDLLGAGGRTLAPGEQLAVGLTIIGDSIYFLPYWVYAFQRAGDLGIGRGRGRFALTEVAQESALGADTWVPLWQTGASSAAPLEPAAVAFPAPPDGIWIELLTPLRIKRRGEWVTAADFTAAEFLFHLCQRLDRLESQFGTGEPGGFWDAHRAQLQALPPAPSELRWHDWTRYSSRQQQHMKLGGLLGRFRVPADALPDLWPLIWLGQYAHVGKNTSFGLGAYRALAG</sequence>
<feature type="domain" description="CRISPR-associated protein Cas6 C-terminal" evidence="1">
    <location>
        <begin position="187"/>
        <end position="311"/>
    </location>
</feature>
<gene>
    <name evidence="2" type="ORF">CKO31_19775</name>
</gene>
<name>A0ABS1CM65_9GAMM</name>
<comment type="caution">
    <text evidence="2">The sequence shown here is derived from an EMBL/GenBank/DDBJ whole genome shotgun (WGS) entry which is preliminary data.</text>
</comment>
<accession>A0ABS1CM65</accession>
<dbReference type="EMBL" id="NRRV01000062">
    <property type="protein sequence ID" value="MBK1632948.1"/>
    <property type="molecule type" value="Genomic_DNA"/>
</dbReference>
<dbReference type="Gene3D" id="3.30.70.1900">
    <property type="match status" value="1"/>
</dbReference>
<dbReference type="InterPro" id="IPR019267">
    <property type="entry name" value="CRISPR-assoc_Cas6_C"/>
</dbReference>
<keyword evidence="3" id="KW-1185">Reference proteome</keyword>
<organism evidence="2 3">
    <name type="scientific">Thiohalocapsa halophila</name>
    <dbReference type="NCBI Taxonomy" id="69359"/>
    <lineage>
        <taxon>Bacteria</taxon>
        <taxon>Pseudomonadati</taxon>
        <taxon>Pseudomonadota</taxon>
        <taxon>Gammaproteobacteria</taxon>
        <taxon>Chromatiales</taxon>
        <taxon>Chromatiaceae</taxon>
        <taxon>Thiohalocapsa</taxon>
    </lineage>
</organism>
<dbReference type="Pfam" id="PF10040">
    <property type="entry name" value="CRISPR_Cas6"/>
    <property type="match status" value="1"/>
</dbReference>
<proteinExistence type="predicted"/>
<evidence type="ECO:0000313" key="2">
    <source>
        <dbReference type="EMBL" id="MBK1632948.1"/>
    </source>
</evidence>
<protein>
    <recommendedName>
        <fullName evidence="1">CRISPR-associated protein Cas6 C-terminal domain-containing protein</fullName>
    </recommendedName>
</protein>
<evidence type="ECO:0000259" key="1">
    <source>
        <dbReference type="Pfam" id="PF10040"/>
    </source>
</evidence>